<evidence type="ECO:0000256" key="8">
    <source>
        <dbReference type="HAMAP-Rule" id="MF_00181"/>
    </source>
</evidence>
<dbReference type="PANTHER" id="PTHR11963:SF23">
    <property type="entry name" value="CYTOSOL AMINOPEPTIDASE"/>
    <property type="match status" value="1"/>
</dbReference>
<dbReference type="GO" id="GO:0070006">
    <property type="term" value="F:metalloaminopeptidase activity"/>
    <property type="evidence" value="ECO:0007669"/>
    <property type="project" value="InterPro"/>
</dbReference>
<feature type="binding site" evidence="8">
    <location>
        <position position="297"/>
    </location>
    <ligand>
        <name>Mn(2+)</name>
        <dbReference type="ChEBI" id="CHEBI:29035"/>
        <label>2</label>
    </ligand>
</feature>
<dbReference type="Gene3D" id="3.40.630.10">
    <property type="entry name" value="Zn peptidases"/>
    <property type="match status" value="1"/>
</dbReference>
<feature type="binding site" evidence="8">
    <location>
        <position position="358"/>
    </location>
    <ligand>
        <name>Mn(2+)</name>
        <dbReference type="ChEBI" id="CHEBI:29035"/>
        <label>2</label>
    </ligand>
</feature>
<keyword evidence="8" id="KW-0464">Manganese</keyword>
<dbReference type="PROSITE" id="PS00631">
    <property type="entry name" value="CYTOSOL_AP"/>
    <property type="match status" value="1"/>
</dbReference>
<comment type="caution">
    <text evidence="9">The sequence shown here is derived from an EMBL/GenBank/DDBJ whole genome shotgun (WGS) entry which is preliminary data.</text>
</comment>
<dbReference type="RefSeq" id="WP_002519154.1">
    <property type="nucleotide sequence ID" value="NZ_AP019664.1"/>
</dbReference>
<feature type="binding site" evidence="8">
    <location>
        <position position="279"/>
    </location>
    <ligand>
        <name>Mn(2+)</name>
        <dbReference type="ChEBI" id="CHEBI:29035"/>
        <label>2</label>
    </ligand>
</feature>
<dbReference type="InterPro" id="IPR023042">
    <property type="entry name" value="Peptidase_M17_leu_NH2_pept"/>
</dbReference>
<feature type="binding site" evidence="8">
    <location>
        <position position="358"/>
    </location>
    <ligand>
        <name>Mn(2+)</name>
        <dbReference type="ChEBI" id="CHEBI:29035"/>
        <label>1</label>
    </ligand>
</feature>
<feature type="binding site" evidence="8">
    <location>
        <position position="274"/>
    </location>
    <ligand>
        <name>Mn(2+)</name>
        <dbReference type="ChEBI" id="CHEBI:29035"/>
        <label>2</label>
    </ligand>
</feature>
<comment type="cofactor">
    <cofactor evidence="8">
        <name>Mn(2+)</name>
        <dbReference type="ChEBI" id="CHEBI:29035"/>
    </cofactor>
    <text evidence="8">Binds 2 manganese ions per subunit.</text>
</comment>
<reference evidence="9 10" key="1">
    <citation type="submission" date="2017-02" db="EMBL/GenBank/DDBJ databases">
        <title>Prevalence of linear plasmids in Cutibacterium acnes isolates obtained from cancerous prostatic tissue.</title>
        <authorList>
            <person name="Davidsson S."/>
            <person name="Bruggemann H."/>
        </authorList>
    </citation>
    <scope>NUCLEOTIDE SEQUENCE [LARGE SCALE GENOMIC DNA]</scope>
    <source>
        <strain evidence="9 10">11-78</strain>
    </source>
</reference>
<proteinExistence type="inferred from homology"/>
<dbReference type="Pfam" id="PF02789">
    <property type="entry name" value="Peptidase_M17_N"/>
    <property type="match status" value="1"/>
</dbReference>
<feature type="active site" evidence="8">
    <location>
        <position position="286"/>
    </location>
</feature>
<dbReference type="InterPro" id="IPR011356">
    <property type="entry name" value="Leucine_aapep/pepB"/>
</dbReference>
<dbReference type="PRINTS" id="PR00481">
    <property type="entry name" value="LAMNOPPTDASE"/>
</dbReference>
<gene>
    <name evidence="8" type="primary">pepA</name>
    <name evidence="9" type="ORF">B1B09_00755</name>
</gene>
<keyword evidence="4 8" id="KW-0031">Aminopeptidase</keyword>
<keyword evidence="6 8" id="KW-0378">Hydrolase</keyword>
<dbReference type="OMA" id="WPMPLPE"/>
<name>A0A2B7IHF4_CUTAC</name>
<organism evidence="9 10">
    <name type="scientific">Cutibacterium acnes</name>
    <name type="common">Propionibacterium acnes</name>
    <dbReference type="NCBI Taxonomy" id="1747"/>
    <lineage>
        <taxon>Bacteria</taxon>
        <taxon>Bacillati</taxon>
        <taxon>Actinomycetota</taxon>
        <taxon>Actinomycetes</taxon>
        <taxon>Propionibacteriales</taxon>
        <taxon>Propionibacteriaceae</taxon>
        <taxon>Cutibacterium</taxon>
    </lineage>
</organism>
<dbReference type="OrthoDB" id="9809354at2"/>
<accession>A0A2B7IHF4</accession>
<evidence type="ECO:0000313" key="10">
    <source>
        <dbReference type="Proteomes" id="UP000226191"/>
    </source>
</evidence>
<dbReference type="CDD" id="cd00433">
    <property type="entry name" value="Peptidase_M17"/>
    <property type="match status" value="1"/>
</dbReference>
<dbReference type="SMR" id="A0A2B7IHF4"/>
<dbReference type="SUPFAM" id="SSF53187">
    <property type="entry name" value="Zn-dependent exopeptidases"/>
    <property type="match status" value="1"/>
</dbReference>
<evidence type="ECO:0000256" key="2">
    <source>
        <dbReference type="ARBA" id="ARBA00000967"/>
    </source>
</evidence>
<dbReference type="EC" id="3.4.11.1" evidence="8"/>
<dbReference type="GO" id="GO:0006508">
    <property type="term" value="P:proteolysis"/>
    <property type="evidence" value="ECO:0007669"/>
    <property type="project" value="UniProtKB-KW"/>
</dbReference>
<dbReference type="InterPro" id="IPR000819">
    <property type="entry name" value="Peptidase_M17_C"/>
</dbReference>
<evidence type="ECO:0000256" key="1">
    <source>
        <dbReference type="ARBA" id="ARBA00000135"/>
    </source>
</evidence>
<comment type="subcellular location">
    <subcellularLocation>
        <location evidence="8">Cytoplasm</location>
    </subcellularLocation>
</comment>
<dbReference type="GO" id="GO:0005737">
    <property type="term" value="C:cytoplasm"/>
    <property type="evidence" value="ECO:0007669"/>
    <property type="project" value="UniProtKB-SubCell"/>
</dbReference>
<evidence type="ECO:0000256" key="7">
    <source>
        <dbReference type="ARBA" id="ARBA00049972"/>
    </source>
</evidence>
<comment type="similarity">
    <text evidence="3 8">Belongs to the peptidase M17 family.</text>
</comment>
<evidence type="ECO:0000256" key="4">
    <source>
        <dbReference type="ARBA" id="ARBA00022438"/>
    </source>
</evidence>
<dbReference type="InterPro" id="IPR008283">
    <property type="entry name" value="Peptidase_M17_N"/>
</dbReference>
<comment type="catalytic activity">
    <reaction evidence="2 8">
        <text>Release of an N-terminal amino acid, preferentially leucine, but not glutamic or aspartic acids.</text>
        <dbReference type="EC" id="3.4.11.10"/>
    </reaction>
</comment>
<dbReference type="PANTHER" id="PTHR11963">
    <property type="entry name" value="LEUCINE AMINOPEPTIDASE-RELATED"/>
    <property type="match status" value="1"/>
</dbReference>
<sequence>MRGILVANSTQLPIRPRPDLKVSRNANGADVVIAGLVEGSQGPTVQGLAPRAVKEAEETFGAPLVEVAIRAGGSTKIGSTVVLPWFGNSLVLVGCGAEGFDGESLRKAAGSGARAAADLSHGSSLKVAVDMGTVSAEQVRIAAEGALLGCYKVPTITATSNEPEISTVTIVSNARGAKPELNKARILADAVYTARDWVDAPANLLYPKTFAASVQSWCNNLSDVTVDVLDEKALGRGGFGGILAVGGGSAHSPRLVRVEYAPEGSTTTLALVGKGITFDSGGLNIKTAANMYTMKCDMGGAAAVLAAIGAIARLGLNVRVVAYGCLAENMPSGSGWRPSDVVTMYDGTTVENGNSDAEGRIVMADGLARACEDNPDFIVDISTLTGACMVALGNHTAGVMTSGAQAADTLLDASEAAGEDFWELPITDEVREGLHSDIADVKSSGAREGGAMLAAAFLQRFVTPGIDWAHLDIAGPAYNEASAHDYTPIQGTGFGVRTLVQLAAHMAG</sequence>
<dbReference type="EC" id="3.4.11.10" evidence="8"/>
<dbReference type="AlphaFoldDB" id="A0A2B7IHF4"/>
<feature type="binding site" evidence="8">
    <location>
        <position position="279"/>
    </location>
    <ligand>
        <name>Mn(2+)</name>
        <dbReference type="ChEBI" id="CHEBI:29035"/>
        <label>1</label>
    </ligand>
</feature>
<dbReference type="Pfam" id="PF00883">
    <property type="entry name" value="Peptidase_M17"/>
    <property type="match status" value="1"/>
</dbReference>
<dbReference type="HAMAP" id="MF_00181">
    <property type="entry name" value="Cytosol_peptidase_M17"/>
    <property type="match status" value="1"/>
</dbReference>
<evidence type="ECO:0000256" key="5">
    <source>
        <dbReference type="ARBA" id="ARBA00022670"/>
    </source>
</evidence>
<keyword evidence="8" id="KW-0963">Cytoplasm</keyword>
<dbReference type="Gene3D" id="3.40.220.10">
    <property type="entry name" value="Leucine Aminopeptidase, subunit E, domain 1"/>
    <property type="match status" value="1"/>
</dbReference>
<evidence type="ECO:0000256" key="3">
    <source>
        <dbReference type="ARBA" id="ARBA00009528"/>
    </source>
</evidence>
<feature type="binding site" evidence="8">
    <location>
        <position position="356"/>
    </location>
    <ligand>
        <name>Mn(2+)</name>
        <dbReference type="ChEBI" id="CHEBI:29035"/>
        <label>1</label>
    </ligand>
</feature>
<dbReference type="GeneID" id="92856679"/>
<keyword evidence="5 8" id="KW-0645">Protease</keyword>
<feature type="active site" evidence="8">
    <location>
        <position position="360"/>
    </location>
</feature>
<dbReference type="NCBIfam" id="NF002073">
    <property type="entry name" value="PRK00913.1-2"/>
    <property type="match status" value="1"/>
</dbReference>
<evidence type="ECO:0000256" key="6">
    <source>
        <dbReference type="ARBA" id="ARBA00022801"/>
    </source>
</evidence>
<comment type="catalytic activity">
    <reaction evidence="1 8">
        <text>Release of an N-terminal amino acid, Xaa-|-Yaa-, in which Xaa is preferably Leu, but may be other amino acids including Pro although not Arg or Lys, and Yaa may be Pro. Amino acid amides and methyl esters are also readily hydrolyzed, but rates on arylamides are exceedingly low.</text>
        <dbReference type="EC" id="3.4.11.1"/>
    </reaction>
</comment>
<dbReference type="GO" id="GO:0030145">
    <property type="term" value="F:manganese ion binding"/>
    <property type="evidence" value="ECO:0007669"/>
    <property type="project" value="UniProtKB-UniRule"/>
</dbReference>
<dbReference type="InterPro" id="IPR043472">
    <property type="entry name" value="Macro_dom-like"/>
</dbReference>
<dbReference type="Proteomes" id="UP000226191">
    <property type="component" value="Unassembled WGS sequence"/>
</dbReference>
<dbReference type="SUPFAM" id="SSF52949">
    <property type="entry name" value="Macro domain-like"/>
    <property type="match status" value="1"/>
</dbReference>
<protein>
    <recommendedName>
        <fullName evidence="8">Probable cytosol aminopeptidase</fullName>
        <ecNumber evidence="8">3.4.11.1</ecNumber>
    </recommendedName>
    <alternativeName>
        <fullName evidence="8">Leucine aminopeptidase</fullName>
        <shortName evidence="8">LAP</shortName>
        <ecNumber evidence="8">3.4.11.10</ecNumber>
    </alternativeName>
    <alternativeName>
        <fullName evidence="8">Leucyl aminopeptidase</fullName>
    </alternativeName>
</protein>
<keyword evidence="8" id="KW-0479">Metal-binding</keyword>
<dbReference type="EMBL" id="MVCE01000001">
    <property type="protein sequence ID" value="PGF36769.1"/>
    <property type="molecule type" value="Genomic_DNA"/>
</dbReference>
<evidence type="ECO:0000313" key="9">
    <source>
        <dbReference type="EMBL" id="PGF36769.1"/>
    </source>
</evidence>
<comment type="function">
    <text evidence="7 8">Presumably involved in the processing and regular turnover of intracellular proteins. Catalyzes the removal of unsubstituted N-terminal amino acids from various peptides.</text>
</comment>